<dbReference type="CDD" id="cd00093">
    <property type="entry name" value="HTH_XRE"/>
    <property type="match status" value="1"/>
</dbReference>
<evidence type="ECO:0000313" key="2">
    <source>
        <dbReference type="EMBL" id="MCM4076851.1"/>
    </source>
</evidence>
<comment type="caution">
    <text evidence="2">The sequence shown here is derived from an EMBL/GenBank/DDBJ whole genome shotgun (WGS) entry which is preliminary data.</text>
</comment>
<dbReference type="InterPro" id="IPR010982">
    <property type="entry name" value="Lambda_DNA-bd_dom_sf"/>
</dbReference>
<dbReference type="Proteomes" id="UP001523216">
    <property type="component" value="Unassembled WGS sequence"/>
</dbReference>
<proteinExistence type="predicted"/>
<dbReference type="Gene3D" id="3.30.450.180">
    <property type="match status" value="1"/>
</dbReference>
<dbReference type="EMBL" id="JAMQOL010000006">
    <property type="protein sequence ID" value="MCM4076851.1"/>
    <property type="molecule type" value="Genomic_DNA"/>
</dbReference>
<dbReference type="PANTHER" id="PTHR35010">
    <property type="entry name" value="BLL4672 PROTEIN-RELATED"/>
    <property type="match status" value="1"/>
</dbReference>
<protein>
    <submittedName>
        <fullName evidence="2">Helix-turn-helix transcriptional regulator</fullName>
    </submittedName>
</protein>
<dbReference type="Gene3D" id="1.10.260.40">
    <property type="entry name" value="lambda repressor-like DNA-binding domains"/>
    <property type="match status" value="1"/>
</dbReference>
<gene>
    <name evidence="2" type="ORF">LXN57_04640</name>
</gene>
<dbReference type="Pfam" id="PF17765">
    <property type="entry name" value="MLTR_LBD"/>
    <property type="match status" value="1"/>
</dbReference>
<dbReference type="SUPFAM" id="SSF47413">
    <property type="entry name" value="lambda repressor-like DNA-binding domains"/>
    <property type="match status" value="1"/>
</dbReference>
<dbReference type="Pfam" id="PF13560">
    <property type="entry name" value="HTH_31"/>
    <property type="match status" value="1"/>
</dbReference>
<sequence>MENTLGAFLRARRETTRPAQVGLPVGANRRVPGLRREEVAMLAGVSGDYYMRLEQGRDRHPSPQVLEALSRVLDLGPDGLDHARRLADTTSLPHRPRHPEQIAPGLRNLLDAMSSPALVTSRHLDVLATNALARSLNPIAVEGSNMVLSTFLDPRVSDYYPAWEKLAQDMVANLRAAAGADPEHPRLAKLVGKLSVRSPEFRAYWARYEVKGKTRGTKRIRHPVVGPLTLDYETLAPEGVNGQLLLAYHAEPHSTSATALALLGSLAVRRA</sequence>
<evidence type="ECO:0000259" key="1">
    <source>
        <dbReference type="PROSITE" id="PS50943"/>
    </source>
</evidence>
<feature type="domain" description="HTH cro/C1-type" evidence="1">
    <location>
        <begin position="33"/>
        <end position="80"/>
    </location>
</feature>
<accession>A0ABT0XSV0</accession>
<dbReference type="RefSeq" id="WP_251796729.1">
    <property type="nucleotide sequence ID" value="NZ_JAMQOL010000006.1"/>
</dbReference>
<organism evidence="2 3">
    <name type="scientific">Paractinoplanes hotanensis</name>
    <dbReference type="NCBI Taxonomy" id="2906497"/>
    <lineage>
        <taxon>Bacteria</taxon>
        <taxon>Bacillati</taxon>
        <taxon>Actinomycetota</taxon>
        <taxon>Actinomycetes</taxon>
        <taxon>Micromonosporales</taxon>
        <taxon>Micromonosporaceae</taxon>
        <taxon>Paractinoplanes</taxon>
    </lineage>
</organism>
<name>A0ABT0XSV0_9ACTN</name>
<keyword evidence="3" id="KW-1185">Reference proteome</keyword>
<dbReference type="PANTHER" id="PTHR35010:SF2">
    <property type="entry name" value="BLL4672 PROTEIN"/>
    <property type="match status" value="1"/>
</dbReference>
<reference evidence="2 3" key="1">
    <citation type="submission" date="2022-06" db="EMBL/GenBank/DDBJ databases">
        <title>Actinoplanes abujensis sp. nov., isolated from Nigerian arid soil.</title>
        <authorList>
            <person name="Ding P."/>
        </authorList>
    </citation>
    <scope>NUCLEOTIDE SEQUENCE [LARGE SCALE GENOMIC DNA]</scope>
    <source>
        <strain evidence="3">TRM88002</strain>
    </source>
</reference>
<evidence type="ECO:0000313" key="3">
    <source>
        <dbReference type="Proteomes" id="UP001523216"/>
    </source>
</evidence>
<dbReference type="SMART" id="SM00530">
    <property type="entry name" value="HTH_XRE"/>
    <property type="match status" value="1"/>
</dbReference>
<dbReference type="PROSITE" id="PS50943">
    <property type="entry name" value="HTH_CROC1"/>
    <property type="match status" value="1"/>
</dbReference>
<dbReference type="InterPro" id="IPR001387">
    <property type="entry name" value="Cro/C1-type_HTH"/>
</dbReference>
<dbReference type="InterPro" id="IPR041413">
    <property type="entry name" value="MLTR_LBD"/>
</dbReference>